<dbReference type="EnsemblPlants" id="AUR62006414-RA">
    <property type="protein sequence ID" value="AUR62006414-RA:cds"/>
    <property type="gene ID" value="AUR62006414"/>
</dbReference>
<evidence type="ECO:0000313" key="4">
    <source>
        <dbReference type="EnsemblPlants" id="AUR62006414-RA:cds"/>
    </source>
</evidence>
<organism evidence="4 5">
    <name type="scientific">Chenopodium quinoa</name>
    <name type="common">Quinoa</name>
    <dbReference type="NCBI Taxonomy" id="63459"/>
    <lineage>
        <taxon>Eukaryota</taxon>
        <taxon>Viridiplantae</taxon>
        <taxon>Streptophyta</taxon>
        <taxon>Embryophyta</taxon>
        <taxon>Tracheophyta</taxon>
        <taxon>Spermatophyta</taxon>
        <taxon>Magnoliopsida</taxon>
        <taxon>eudicotyledons</taxon>
        <taxon>Gunneridae</taxon>
        <taxon>Pentapetalae</taxon>
        <taxon>Caryophyllales</taxon>
        <taxon>Chenopodiaceae</taxon>
        <taxon>Chenopodioideae</taxon>
        <taxon>Atripliceae</taxon>
        <taxon>Chenopodium</taxon>
    </lineage>
</organism>
<comment type="similarity">
    <text evidence="1">Belongs to the mTERF family.</text>
</comment>
<dbReference type="FunFam" id="1.25.70.10:FF:000001">
    <property type="entry name" value="Mitochondrial transcription termination factor-like"/>
    <property type="match status" value="1"/>
</dbReference>
<keyword evidence="5" id="KW-1185">Reference proteome</keyword>
<keyword evidence="2" id="KW-0805">Transcription regulation</keyword>
<evidence type="ECO:0000256" key="2">
    <source>
        <dbReference type="ARBA" id="ARBA00022472"/>
    </source>
</evidence>
<name>A0A803L3H5_CHEQI</name>
<keyword evidence="2" id="KW-0804">Transcription</keyword>
<dbReference type="SMART" id="SM00733">
    <property type="entry name" value="Mterf"/>
    <property type="match status" value="3"/>
</dbReference>
<dbReference type="PANTHER" id="PTHR13068:SF231">
    <property type="entry name" value="TRANSCRIPTION TERMINATION FACTOR MTERF2, CHLOROPLASTIC-LIKE"/>
    <property type="match status" value="1"/>
</dbReference>
<dbReference type="GO" id="GO:0006353">
    <property type="term" value="P:DNA-templated transcription termination"/>
    <property type="evidence" value="ECO:0007669"/>
    <property type="project" value="UniProtKB-KW"/>
</dbReference>
<dbReference type="AlphaFoldDB" id="A0A803L3H5"/>
<evidence type="ECO:0000313" key="5">
    <source>
        <dbReference type="Proteomes" id="UP000596660"/>
    </source>
</evidence>
<dbReference type="PANTHER" id="PTHR13068">
    <property type="entry name" value="CGI-12 PROTEIN-RELATED"/>
    <property type="match status" value="1"/>
</dbReference>
<dbReference type="OMA" id="PAYIACH"/>
<accession>A0A803L3H5</accession>
<evidence type="ECO:0000256" key="3">
    <source>
        <dbReference type="ARBA" id="ARBA00022946"/>
    </source>
</evidence>
<evidence type="ECO:0000256" key="1">
    <source>
        <dbReference type="ARBA" id="ARBA00007692"/>
    </source>
</evidence>
<reference evidence="4" key="1">
    <citation type="journal article" date="2017" name="Nature">
        <title>The genome of Chenopodium quinoa.</title>
        <authorList>
            <person name="Jarvis D.E."/>
            <person name="Ho Y.S."/>
            <person name="Lightfoot D.J."/>
            <person name="Schmoeckel S.M."/>
            <person name="Li B."/>
            <person name="Borm T.J.A."/>
            <person name="Ohyanagi H."/>
            <person name="Mineta K."/>
            <person name="Michell C.T."/>
            <person name="Saber N."/>
            <person name="Kharbatia N.M."/>
            <person name="Rupper R.R."/>
            <person name="Sharp A.R."/>
            <person name="Dally N."/>
            <person name="Boughton B.A."/>
            <person name="Woo Y.H."/>
            <person name="Gao G."/>
            <person name="Schijlen E.G.W.M."/>
            <person name="Guo X."/>
            <person name="Momin A.A."/>
            <person name="Negrao S."/>
            <person name="Al-Babili S."/>
            <person name="Gehring C."/>
            <person name="Roessner U."/>
            <person name="Jung C."/>
            <person name="Murphy K."/>
            <person name="Arold S.T."/>
            <person name="Gojobori T."/>
            <person name="van der Linden C.G."/>
            <person name="van Loo E.N."/>
            <person name="Jellen E.N."/>
            <person name="Maughan P.J."/>
            <person name="Tester M."/>
        </authorList>
    </citation>
    <scope>NUCLEOTIDE SEQUENCE [LARGE SCALE GENOMIC DNA]</scope>
    <source>
        <strain evidence="4">cv. PI 614886</strain>
    </source>
</reference>
<dbReference type="Gramene" id="AUR62006414-RA">
    <property type="protein sequence ID" value="AUR62006414-RA:cds"/>
    <property type="gene ID" value="AUR62006414"/>
</dbReference>
<keyword evidence="2" id="KW-0806">Transcription termination</keyword>
<protein>
    <submittedName>
        <fullName evidence="4">Uncharacterized protein</fullName>
    </submittedName>
</protein>
<dbReference type="InterPro" id="IPR038538">
    <property type="entry name" value="MTERF_sf"/>
</dbReference>
<dbReference type="GO" id="GO:0003676">
    <property type="term" value="F:nucleic acid binding"/>
    <property type="evidence" value="ECO:0007669"/>
    <property type="project" value="InterPro"/>
</dbReference>
<reference evidence="4" key="2">
    <citation type="submission" date="2021-03" db="UniProtKB">
        <authorList>
            <consortium name="EnsemblPlants"/>
        </authorList>
    </citation>
    <scope>IDENTIFICATION</scope>
</reference>
<proteinExistence type="inferred from homology"/>
<dbReference type="Gene3D" id="1.25.70.10">
    <property type="entry name" value="Transcription termination factor 3, mitochondrial"/>
    <property type="match status" value="1"/>
</dbReference>
<dbReference type="Pfam" id="PF02536">
    <property type="entry name" value="mTERF"/>
    <property type="match status" value="1"/>
</dbReference>
<keyword evidence="3" id="KW-0809">Transit peptide</keyword>
<dbReference type="Proteomes" id="UP000596660">
    <property type="component" value="Unplaced"/>
</dbReference>
<dbReference type="InterPro" id="IPR003690">
    <property type="entry name" value="MTERF"/>
</dbReference>
<sequence length="327" mass="37465">MFLGWNVGNSCNGVRGLFFFMRTFQNLPLLYSTLTKEVSRARETLKPKIKTLSDLGISGSDLVEAIVINPSILFHNLGPAMQAYKTVLGRYGDVATVLKQSSGSSFSCAAKYLIPNVELLQNYCVIPTEKIQNYIIQHPKSFAVRTDLFRDMLIKVEVELEIPWSSSMFLYGIHMITCVSDKDIEDRCEVFKSFGWTQADVMRLIKQNPLCLCYTKARIKKRLDFLMNQQGYEPFYLSLQPLLFICSLEKRLLPRLRVIQILKEKGFLRRNYHLPSAIGMTNYLFFKRYVRPFEVVHEVYAQLMGSTVGSLFSRGQKPMVSLNSNAA</sequence>